<accession>A0A915HGN1</accession>
<organism evidence="1 2">
    <name type="scientific">Romanomermis culicivorax</name>
    <name type="common">Nematode worm</name>
    <dbReference type="NCBI Taxonomy" id="13658"/>
    <lineage>
        <taxon>Eukaryota</taxon>
        <taxon>Metazoa</taxon>
        <taxon>Ecdysozoa</taxon>
        <taxon>Nematoda</taxon>
        <taxon>Enoplea</taxon>
        <taxon>Dorylaimia</taxon>
        <taxon>Mermithida</taxon>
        <taxon>Mermithoidea</taxon>
        <taxon>Mermithidae</taxon>
        <taxon>Romanomermis</taxon>
    </lineage>
</organism>
<dbReference type="WBParaSite" id="nRc.2.0.1.t01177-RA">
    <property type="protein sequence ID" value="nRc.2.0.1.t01177-RA"/>
    <property type="gene ID" value="nRc.2.0.1.g01177"/>
</dbReference>
<keyword evidence="1" id="KW-1185">Reference proteome</keyword>
<name>A0A915HGN1_ROMCU</name>
<evidence type="ECO:0000313" key="2">
    <source>
        <dbReference type="WBParaSite" id="nRc.2.0.1.t01177-RA"/>
    </source>
</evidence>
<protein>
    <submittedName>
        <fullName evidence="2">Uncharacterized protein</fullName>
    </submittedName>
</protein>
<dbReference type="AlphaFoldDB" id="A0A915HGN1"/>
<proteinExistence type="predicted"/>
<sequence length="112" mass="12877">MASKHYCSWLCLRLRNIKGLLHYAMRHHIELLYIPARAVRRLMSGCYTSRRTAPDGSFDNVKIFHTAACGSNALIYLDRVDNLPADRWRRAAHDKQLLYLRAVPCCVAPYGT</sequence>
<reference evidence="2" key="1">
    <citation type="submission" date="2022-11" db="UniProtKB">
        <authorList>
            <consortium name="WormBaseParasite"/>
        </authorList>
    </citation>
    <scope>IDENTIFICATION</scope>
</reference>
<dbReference type="Proteomes" id="UP000887565">
    <property type="component" value="Unplaced"/>
</dbReference>
<evidence type="ECO:0000313" key="1">
    <source>
        <dbReference type="Proteomes" id="UP000887565"/>
    </source>
</evidence>